<gene>
    <name evidence="2" type="ORF">THAPSDRAFT_11629</name>
</gene>
<evidence type="ECO:0000256" key="1">
    <source>
        <dbReference type="SAM" id="MobiDB-lite"/>
    </source>
</evidence>
<evidence type="ECO:0000313" key="3">
    <source>
        <dbReference type="Proteomes" id="UP000001449"/>
    </source>
</evidence>
<reference evidence="2 3" key="1">
    <citation type="journal article" date="2004" name="Science">
        <title>The genome of the diatom Thalassiosira pseudonana: ecology, evolution, and metabolism.</title>
        <authorList>
            <person name="Armbrust E.V."/>
            <person name="Berges J.A."/>
            <person name="Bowler C."/>
            <person name="Green B.R."/>
            <person name="Martinez D."/>
            <person name="Putnam N.H."/>
            <person name="Zhou S."/>
            <person name="Allen A.E."/>
            <person name="Apt K.E."/>
            <person name="Bechner M."/>
            <person name="Brzezinski M.A."/>
            <person name="Chaal B.K."/>
            <person name="Chiovitti A."/>
            <person name="Davis A.K."/>
            <person name="Demarest M.S."/>
            <person name="Detter J.C."/>
            <person name="Glavina T."/>
            <person name="Goodstein D."/>
            <person name="Hadi M.Z."/>
            <person name="Hellsten U."/>
            <person name="Hildebrand M."/>
            <person name="Jenkins B.D."/>
            <person name="Jurka J."/>
            <person name="Kapitonov V.V."/>
            <person name="Kroger N."/>
            <person name="Lau W.W."/>
            <person name="Lane T.W."/>
            <person name="Larimer F.W."/>
            <person name="Lippmeier J.C."/>
            <person name="Lucas S."/>
            <person name="Medina M."/>
            <person name="Montsant A."/>
            <person name="Obornik M."/>
            <person name="Parker M.S."/>
            <person name="Palenik B."/>
            <person name="Pazour G.J."/>
            <person name="Richardson P.M."/>
            <person name="Rynearson T.A."/>
            <person name="Saito M.A."/>
            <person name="Schwartz D.C."/>
            <person name="Thamatrakoln K."/>
            <person name="Valentin K."/>
            <person name="Vardi A."/>
            <person name="Wilkerson F.P."/>
            <person name="Rokhsar D.S."/>
        </authorList>
    </citation>
    <scope>NUCLEOTIDE SEQUENCE [LARGE SCALE GENOMIC DNA]</scope>
    <source>
        <strain evidence="2 3">CCMP1335</strain>
    </source>
</reference>
<evidence type="ECO:0000313" key="2">
    <source>
        <dbReference type="EMBL" id="EED88138.1"/>
    </source>
</evidence>
<organism evidence="2 3">
    <name type="scientific">Thalassiosira pseudonana</name>
    <name type="common">Marine diatom</name>
    <name type="synonym">Cyclotella nana</name>
    <dbReference type="NCBI Taxonomy" id="35128"/>
    <lineage>
        <taxon>Eukaryota</taxon>
        <taxon>Sar</taxon>
        <taxon>Stramenopiles</taxon>
        <taxon>Ochrophyta</taxon>
        <taxon>Bacillariophyta</taxon>
        <taxon>Coscinodiscophyceae</taxon>
        <taxon>Thalassiosirophycidae</taxon>
        <taxon>Thalassiosirales</taxon>
        <taxon>Thalassiosiraceae</taxon>
        <taxon>Thalassiosira</taxon>
    </lineage>
</organism>
<dbReference type="EMBL" id="CM000652">
    <property type="protein sequence ID" value="EED88138.1"/>
    <property type="molecule type" value="Genomic_DNA"/>
</dbReference>
<protein>
    <submittedName>
        <fullName evidence="2">Uncharacterized protein</fullName>
    </submittedName>
</protein>
<dbReference type="HOGENOM" id="CLU_1471076_0_0_1"/>
<reference evidence="2 3" key="2">
    <citation type="journal article" date="2008" name="Nature">
        <title>The Phaeodactylum genome reveals the evolutionary history of diatom genomes.</title>
        <authorList>
            <person name="Bowler C."/>
            <person name="Allen A.E."/>
            <person name="Badger J.H."/>
            <person name="Grimwood J."/>
            <person name="Jabbari K."/>
            <person name="Kuo A."/>
            <person name="Maheswari U."/>
            <person name="Martens C."/>
            <person name="Maumus F."/>
            <person name="Otillar R.P."/>
            <person name="Rayko E."/>
            <person name="Salamov A."/>
            <person name="Vandepoele K."/>
            <person name="Beszteri B."/>
            <person name="Gruber A."/>
            <person name="Heijde M."/>
            <person name="Katinka M."/>
            <person name="Mock T."/>
            <person name="Valentin K."/>
            <person name="Verret F."/>
            <person name="Berges J.A."/>
            <person name="Brownlee C."/>
            <person name="Cadoret J.P."/>
            <person name="Chiovitti A."/>
            <person name="Choi C.J."/>
            <person name="Coesel S."/>
            <person name="De Martino A."/>
            <person name="Detter J.C."/>
            <person name="Durkin C."/>
            <person name="Falciatore A."/>
            <person name="Fournet J."/>
            <person name="Haruta M."/>
            <person name="Huysman M.J."/>
            <person name="Jenkins B.D."/>
            <person name="Jiroutova K."/>
            <person name="Jorgensen R.E."/>
            <person name="Joubert Y."/>
            <person name="Kaplan A."/>
            <person name="Kroger N."/>
            <person name="Kroth P.G."/>
            <person name="La Roche J."/>
            <person name="Lindquist E."/>
            <person name="Lommer M."/>
            <person name="Martin-Jezequel V."/>
            <person name="Lopez P.J."/>
            <person name="Lucas S."/>
            <person name="Mangogna M."/>
            <person name="McGinnis K."/>
            <person name="Medlin L.K."/>
            <person name="Montsant A."/>
            <person name="Oudot-Le Secq M.P."/>
            <person name="Napoli C."/>
            <person name="Obornik M."/>
            <person name="Parker M.S."/>
            <person name="Petit J.L."/>
            <person name="Porcel B.M."/>
            <person name="Poulsen N."/>
            <person name="Robison M."/>
            <person name="Rychlewski L."/>
            <person name="Rynearson T.A."/>
            <person name="Schmutz J."/>
            <person name="Shapiro H."/>
            <person name="Siaut M."/>
            <person name="Stanley M."/>
            <person name="Sussman M.R."/>
            <person name="Taylor A.R."/>
            <person name="Vardi A."/>
            <person name="von Dassow P."/>
            <person name="Vyverman W."/>
            <person name="Willis A."/>
            <person name="Wyrwicz L.S."/>
            <person name="Rokhsar D.S."/>
            <person name="Weissenbach J."/>
            <person name="Armbrust E.V."/>
            <person name="Green B.R."/>
            <person name="Van de Peer Y."/>
            <person name="Grigoriev I.V."/>
        </authorList>
    </citation>
    <scope>NUCLEOTIDE SEQUENCE [LARGE SCALE GENOMIC DNA]</scope>
    <source>
        <strain evidence="2 3">CCMP1335</strain>
    </source>
</reference>
<accession>B8CF36</accession>
<proteinExistence type="predicted"/>
<dbReference type="Proteomes" id="UP000001449">
    <property type="component" value="Chromosome 20"/>
</dbReference>
<dbReference type="InParanoid" id="B8CF36"/>
<dbReference type="PaxDb" id="35128-Thaps11629"/>
<feature type="region of interest" description="Disordered" evidence="1">
    <location>
        <begin position="1"/>
        <end position="25"/>
    </location>
</feature>
<sequence length="184" mass="20781">MSTQQHSLQQSIFTNSNGNGVQQQQHSSALLSFSHKFSQGQGANLHPKKEVSFSPYSSLYKYEKQHPIDNVNLWHSRQEYRSYRQNIATDVYLARGGNIITEIESLTGIQHLVCPHNALRLMQKRELHRISVLDEQGRQANSNEIDPEALKAVSEVHSKDAKVMAWMLAGGEDIGMRRRSSPAA</sequence>
<dbReference type="GeneID" id="7443637"/>
<dbReference type="KEGG" id="tps:THAPSDRAFT_11629"/>
<name>B8CF36_THAPS</name>
<dbReference type="RefSeq" id="XP_002294778.1">
    <property type="nucleotide sequence ID" value="XM_002294742.1"/>
</dbReference>
<dbReference type="AlphaFoldDB" id="B8CF36"/>
<keyword evidence="3" id="KW-1185">Reference proteome</keyword>